<dbReference type="Gene3D" id="3.40.630.30">
    <property type="match status" value="1"/>
</dbReference>
<sequence length="132" mass="14158">MQVNYAIEPDLTAQAFLDVLRRSTLAERRPVDDSDKIAGMVARADVIVTARDEAGTLLGVARSITDFHYALYCSELCVDTTAQGHGIGKALLAHTVAAAPNCSAYLLLSAPKAVSFYEAAGYTRHGDCFMFA</sequence>
<proteinExistence type="predicted"/>
<dbReference type="InterPro" id="IPR016181">
    <property type="entry name" value="Acyl_CoA_acyltransferase"/>
</dbReference>
<keyword evidence="2" id="KW-1185">Reference proteome</keyword>
<dbReference type="CDD" id="cd04301">
    <property type="entry name" value="NAT_SF"/>
    <property type="match status" value="1"/>
</dbReference>
<gene>
    <name evidence="1" type="ORF">IMCC12053_471</name>
</gene>
<name>A0A0N9ZWP4_9RHOB</name>
<dbReference type="AlphaFoldDB" id="A0A0N9ZWP4"/>
<dbReference type="OrthoDB" id="9775804at2"/>
<keyword evidence="1" id="KW-0547">Nucleotide-binding</keyword>
<dbReference type="KEGG" id="cmar:IMCC12053_471"/>
<protein>
    <submittedName>
        <fullName evidence="1">Protein export cytoplasm protein SecA ATPase RNA helicase</fullName>
    </submittedName>
</protein>
<dbReference type="EMBL" id="CP012023">
    <property type="protein sequence ID" value="ALI54420.1"/>
    <property type="molecule type" value="Genomic_DNA"/>
</dbReference>
<evidence type="ECO:0000313" key="2">
    <source>
        <dbReference type="Proteomes" id="UP000064920"/>
    </source>
</evidence>
<dbReference type="PANTHER" id="PTHR43233:SF1">
    <property type="entry name" value="FAMILY N-ACETYLTRANSFERASE, PUTATIVE (AFU_ORTHOLOGUE AFUA_6G03350)-RELATED"/>
    <property type="match status" value="1"/>
</dbReference>
<keyword evidence="1" id="KW-0347">Helicase</keyword>
<dbReference type="STRING" id="1397108.IMCC12053_471"/>
<accession>A0A0N9ZWP4</accession>
<dbReference type="SUPFAM" id="SSF55729">
    <property type="entry name" value="Acyl-CoA N-acyltransferases (Nat)"/>
    <property type="match status" value="1"/>
</dbReference>
<dbReference type="GO" id="GO:0004386">
    <property type="term" value="F:helicase activity"/>
    <property type="evidence" value="ECO:0007669"/>
    <property type="project" value="UniProtKB-KW"/>
</dbReference>
<organism evidence="1 2">
    <name type="scientific">Celeribacter marinus</name>
    <dbReference type="NCBI Taxonomy" id="1397108"/>
    <lineage>
        <taxon>Bacteria</taxon>
        <taxon>Pseudomonadati</taxon>
        <taxon>Pseudomonadota</taxon>
        <taxon>Alphaproteobacteria</taxon>
        <taxon>Rhodobacterales</taxon>
        <taxon>Roseobacteraceae</taxon>
        <taxon>Celeribacter</taxon>
    </lineage>
</organism>
<dbReference type="PANTHER" id="PTHR43233">
    <property type="entry name" value="FAMILY N-ACETYLTRANSFERASE, PUTATIVE (AFU_ORTHOLOGUE AFUA_6G03350)-RELATED"/>
    <property type="match status" value="1"/>
</dbReference>
<dbReference type="Pfam" id="PF13508">
    <property type="entry name" value="Acetyltransf_7"/>
    <property type="match status" value="1"/>
</dbReference>
<dbReference type="InterPro" id="IPR053144">
    <property type="entry name" value="Acetyltransferase_Butenolide"/>
</dbReference>
<keyword evidence="1" id="KW-0067">ATP-binding</keyword>
<reference evidence="1 2" key="1">
    <citation type="submission" date="2015-05" db="EMBL/GenBank/DDBJ databases">
        <authorList>
            <person name="Wang D.B."/>
            <person name="Wang M."/>
        </authorList>
    </citation>
    <scope>NUCLEOTIDE SEQUENCE [LARGE SCALE GENOMIC DNA]</scope>
    <source>
        <strain evidence="1 2">IMCC 12053</strain>
    </source>
</reference>
<dbReference type="RefSeq" id="WP_062215370.1">
    <property type="nucleotide sequence ID" value="NZ_CP012023.1"/>
</dbReference>
<dbReference type="PROSITE" id="PS51186">
    <property type="entry name" value="GNAT"/>
    <property type="match status" value="1"/>
</dbReference>
<dbReference type="Proteomes" id="UP000064920">
    <property type="component" value="Chromosome"/>
</dbReference>
<dbReference type="GO" id="GO:0016747">
    <property type="term" value="F:acyltransferase activity, transferring groups other than amino-acyl groups"/>
    <property type="evidence" value="ECO:0007669"/>
    <property type="project" value="InterPro"/>
</dbReference>
<dbReference type="InterPro" id="IPR000182">
    <property type="entry name" value="GNAT_dom"/>
</dbReference>
<evidence type="ECO:0000313" key="1">
    <source>
        <dbReference type="EMBL" id="ALI54420.1"/>
    </source>
</evidence>
<keyword evidence="1" id="KW-0378">Hydrolase</keyword>
<dbReference type="PATRIC" id="fig|1397108.4.peg.484"/>